<feature type="domain" description="Thioredoxin" evidence="7">
    <location>
        <begin position="35"/>
        <end position="173"/>
    </location>
</feature>
<evidence type="ECO:0000256" key="1">
    <source>
        <dbReference type="ARBA" id="ARBA00004196"/>
    </source>
</evidence>
<keyword evidence="6" id="KW-0812">Transmembrane</keyword>
<evidence type="ECO:0000256" key="3">
    <source>
        <dbReference type="ARBA" id="ARBA00022748"/>
    </source>
</evidence>
<comment type="caution">
    <text evidence="8">The sequence shown here is derived from an EMBL/GenBank/DDBJ whole genome shotgun (WGS) entry which is preliminary data.</text>
</comment>
<dbReference type="PROSITE" id="PS51352">
    <property type="entry name" value="THIOREDOXIN_2"/>
    <property type="match status" value="1"/>
</dbReference>
<feature type="transmembrane region" description="Helical" evidence="6">
    <location>
        <begin position="6"/>
        <end position="25"/>
    </location>
</feature>
<dbReference type="NCBIfam" id="TIGR00385">
    <property type="entry name" value="dsbE"/>
    <property type="match status" value="1"/>
</dbReference>
<dbReference type="InterPro" id="IPR004799">
    <property type="entry name" value="Periplasmic_diS_OxRdtase_DsbE"/>
</dbReference>
<reference evidence="9" key="1">
    <citation type="journal article" date="2019" name="Int. J. Syst. Evol. Microbiol.">
        <title>The Global Catalogue of Microorganisms (GCM) 10K type strain sequencing project: providing services to taxonomists for standard genome sequencing and annotation.</title>
        <authorList>
            <consortium name="The Broad Institute Genomics Platform"/>
            <consortium name="The Broad Institute Genome Sequencing Center for Infectious Disease"/>
            <person name="Wu L."/>
            <person name="Ma J."/>
        </authorList>
    </citation>
    <scope>NUCLEOTIDE SEQUENCE [LARGE SCALE GENOMIC DNA]</scope>
    <source>
        <strain evidence="9">CGMCC 1.15297</strain>
    </source>
</reference>
<dbReference type="InterPro" id="IPR013766">
    <property type="entry name" value="Thioredoxin_domain"/>
</dbReference>
<dbReference type="Pfam" id="PF08534">
    <property type="entry name" value="Redoxin"/>
    <property type="match status" value="1"/>
</dbReference>
<proteinExistence type="inferred from homology"/>
<dbReference type="Gene3D" id="3.40.30.10">
    <property type="entry name" value="Glutaredoxin"/>
    <property type="match status" value="1"/>
</dbReference>
<keyword evidence="6" id="KW-1133">Transmembrane helix</keyword>
<keyword evidence="3" id="KW-0201">Cytochrome c-type biogenesis</keyword>
<keyword evidence="5" id="KW-0676">Redox-active center</keyword>
<name>A0ABQ1FC65_9SPHN</name>
<evidence type="ECO:0000256" key="5">
    <source>
        <dbReference type="ARBA" id="ARBA00023284"/>
    </source>
</evidence>
<dbReference type="Proteomes" id="UP000603317">
    <property type="component" value="Unassembled WGS sequence"/>
</dbReference>
<comment type="subcellular location">
    <subcellularLocation>
        <location evidence="1">Cell envelope</location>
    </subcellularLocation>
</comment>
<keyword evidence="6" id="KW-0472">Membrane</keyword>
<dbReference type="SUPFAM" id="SSF52833">
    <property type="entry name" value="Thioredoxin-like"/>
    <property type="match status" value="1"/>
</dbReference>
<keyword evidence="9" id="KW-1185">Reference proteome</keyword>
<dbReference type="PANTHER" id="PTHR42852:SF6">
    <property type="entry name" value="THIOL:DISULFIDE INTERCHANGE PROTEIN DSBE"/>
    <property type="match status" value="1"/>
</dbReference>
<dbReference type="InterPro" id="IPR050553">
    <property type="entry name" value="Thioredoxin_ResA/DsbE_sf"/>
</dbReference>
<keyword evidence="4" id="KW-1015">Disulfide bond</keyword>
<dbReference type="RefSeq" id="WP_188642045.1">
    <property type="nucleotide sequence ID" value="NZ_BMID01000001.1"/>
</dbReference>
<evidence type="ECO:0000313" key="8">
    <source>
        <dbReference type="EMBL" id="GGA05642.1"/>
    </source>
</evidence>
<organism evidence="8 9">
    <name type="scientific">Blastomonas marina</name>
    <dbReference type="NCBI Taxonomy" id="1867408"/>
    <lineage>
        <taxon>Bacteria</taxon>
        <taxon>Pseudomonadati</taxon>
        <taxon>Pseudomonadota</taxon>
        <taxon>Alphaproteobacteria</taxon>
        <taxon>Sphingomonadales</taxon>
        <taxon>Sphingomonadaceae</taxon>
        <taxon>Blastomonas</taxon>
    </lineage>
</organism>
<accession>A0ABQ1FC65</accession>
<evidence type="ECO:0000256" key="6">
    <source>
        <dbReference type="SAM" id="Phobius"/>
    </source>
</evidence>
<evidence type="ECO:0000256" key="2">
    <source>
        <dbReference type="ARBA" id="ARBA00007758"/>
    </source>
</evidence>
<comment type="similarity">
    <text evidence="2">Belongs to the thioredoxin family. DsbE subfamily.</text>
</comment>
<dbReference type="EMBL" id="BMID01000001">
    <property type="protein sequence ID" value="GGA05642.1"/>
    <property type="molecule type" value="Genomic_DNA"/>
</dbReference>
<evidence type="ECO:0000256" key="4">
    <source>
        <dbReference type="ARBA" id="ARBA00023157"/>
    </source>
</evidence>
<gene>
    <name evidence="8" type="ORF">GCM10010923_14310</name>
</gene>
<evidence type="ECO:0000259" key="7">
    <source>
        <dbReference type="PROSITE" id="PS51352"/>
    </source>
</evidence>
<dbReference type="InterPro" id="IPR013740">
    <property type="entry name" value="Redoxin"/>
</dbReference>
<dbReference type="PANTHER" id="PTHR42852">
    <property type="entry name" value="THIOL:DISULFIDE INTERCHANGE PROTEIN DSBE"/>
    <property type="match status" value="1"/>
</dbReference>
<evidence type="ECO:0000313" key="9">
    <source>
        <dbReference type="Proteomes" id="UP000603317"/>
    </source>
</evidence>
<protein>
    <submittedName>
        <fullName evidence="8">Thiol:disulfide interchange protein</fullName>
    </submittedName>
</protein>
<dbReference type="InterPro" id="IPR036249">
    <property type="entry name" value="Thioredoxin-like_sf"/>
</dbReference>
<sequence length="176" mass="19370">MRKLFIWVPLVIFVAFAGLAIWALVAPPSRDIPSRLVGQQLPEFALDPQIAGRPGLSRADFRAGEARMINVFGSWCIPCRVENPQLVELARAGVPIDAVAVRDTPAQVQAFLAQYGDPFQRIGADPNGRFQVMLGSAGVPESFIVDGAGVIRYQHIGEIRPEQVPEIIEKWREASR</sequence>